<proteinExistence type="predicted"/>
<name>A0ACC0M5E8_RHOML</name>
<reference evidence="1" key="1">
    <citation type="submission" date="2022-02" db="EMBL/GenBank/DDBJ databases">
        <title>Plant Genome Project.</title>
        <authorList>
            <person name="Zhang R.-G."/>
        </authorList>
    </citation>
    <scope>NUCLEOTIDE SEQUENCE</scope>
    <source>
        <strain evidence="1">AT1</strain>
    </source>
</reference>
<accession>A0ACC0M5E8</accession>
<evidence type="ECO:0000313" key="1">
    <source>
        <dbReference type="EMBL" id="KAI8535804.1"/>
    </source>
</evidence>
<comment type="caution">
    <text evidence="1">The sequence shown here is derived from an EMBL/GenBank/DDBJ whole genome shotgun (WGS) entry which is preliminary data.</text>
</comment>
<organism evidence="1 2">
    <name type="scientific">Rhododendron molle</name>
    <name type="common">Chinese azalea</name>
    <name type="synonym">Azalea mollis</name>
    <dbReference type="NCBI Taxonomy" id="49168"/>
    <lineage>
        <taxon>Eukaryota</taxon>
        <taxon>Viridiplantae</taxon>
        <taxon>Streptophyta</taxon>
        <taxon>Embryophyta</taxon>
        <taxon>Tracheophyta</taxon>
        <taxon>Spermatophyta</taxon>
        <taxon>Magnoliopsida</taxon>
        <taxon>eudicotyledons</taxon>
        <taxon>Gunneridae</taxon>
        <taxon>Pentapetalae</taxon>
        <taxon>asterids</taxon>
        <taxon>Ericales</taxon>
        <taxon>Ericaceae</taxon>
        <taxon>Ericoideae</taxon>
        <taxon>Rhodoreae</taxon>
        <taxon>Rhododendron</taxon>
    </lineage>
</organism>
<gene>
    <name evidence="1" type="ORF">RHMOL_Rhmol10G0202500</name>
</gene>
<dbReference type="Proteomes" id="UP001062846">
    <property type="component" value="Chromosome 10"/>
</dbReference>
<protein>
    <submittedName>
        <fullName evidence="1">Uncharacterized protein</fullName>
    </submittedName>
</protein>
<keyword evidence="2" id="KW-1185">Reference proteome</keyword>
<dbReference type="EMBL" id="CM046397">
    <property type="protein sequence ID" value="KAI8535804.1"/>
    <property type="molecule type" value="Genomic_DNA"/>
</dbReference>
<evidence type="ECO:0000313" key="2">
    <source>
        <dbReference type="Proteomes" id="UP001062846"/>
    </source>
</evidence>
<sequence>MVETQSCKTTMAADPPQMGVDDAAAKAAEAAEATKAAMVAEAAKVAKSAAAENAAKAVEAAKAAATSKTRGAKITPEAFANMQKQIKTLTQGLQTMMQENANLRKQISESSILNFRHSRHEEDDDKEEGESNERESQNRRKHSKPPQERPPHEQEVLFKMQDQIEGLIKHIKPQTLATVEELVQTTDSPFTLEVMRLPLSKKFNIPQLETFNVSMDSLDHLETYKSLMHLQDEVMCRAFPVTLKGSARSWFNKLQPGSILRFKELSKSFVSYFIDGPCYGKLTTLLLMVKQGR</sequence>